<reference evidence="1 2" key="1">
    <citation type="submission" date="2005-09" db="EMBL/GenBank/DDBJ databases">
        <authorList>
            <person name="Mural R.J."/>
            <person name="Li P.W."/>
            <person name="Adams M.D."/>
            <person name="Amanatides P.G."/>
            <person name="Baden-Tillson H."/>
            <person name="Barnstead M."/>
            <person name="Chin S.H."/>
            <person name="Dew I."/>
            <person name="Evans C.A."/>
            <person name="Ferriera S."/>
            <person name="Flanigan M."/>
            <person name="Fosler C."/>
            <person name="Glodek A."/>
            <person name="Gu Z."/>
            <person name="Holt R.A."/>
            <person name="Jennings D."/>
            <person name="Kraft C.L."/>
            <person name="Lu F."/>
            <person name="Nguyen T."/>
            <person name="Nusskern D.R."/>
            <person name="Pfannkoch C.M."/>
            <person name="Sitter C."/>
            <person name="Sutton G.G."/>
            <person name="Venter J.C."/>
            <person name="Wang Z."/>
            <person name="Woodage T."/>
            <person name="Zheng X.H."/>
            <person name="Zhong F."/>
        </authorList>
    </citation>
    <scope>NUCLEOTIDE SEQUENCE [LARGE SCALE GENOMIC DNA]</scope>
    <source>
        <strain>BN</strain>
        <strain evidence="2">Sprague-Dawley</strain>
    </source>
</reference>
<evidence type="ECO:0000313" key="2">
    <source>
        <dbReference type="Proteomes" id="UP000234681"/>
    </source>
</evidence>
<evidence type="ECO:0000313" key="1">
    <source>
        <dbReference type="EMBL" id="EDL99835.1"/>
    </source>
</evidence>
<proteinExistence type="predicted"/>
<accession>A6KB30</accession>
<dbReference type="AlphaFoldDB" id="A6KB30"/>
<organism evidence="1 2">
    <name type="scientific">Rattus norvegicus</name>
    <name type="common">Rat</name>
    <dbReference type="NCBI Taxonomy" id="10116"/>
    <lineage>
        <taxon>Eukaryota</taxon>
        <taxon>Metazoa</taxon>
        <taxon>Chordata</taxon>
        <taxon>Craniata</taxon>
        <taxon>Vertebrata</taxon>
        <taxon>Euteleostomi</taxon>
        <taxon>Mammalia</taxon>
        <taxon>Eutheria</taxon>
        <taxon>Euarchontoglires</taxon>
        <taxon>Glires</taxon>
        <taxon>Rodentia</taxon>
        <taxon>Myomorpha</taxon>
        <taxon>Muroidea</taxon>
        <taxon>Muridae</taxon>
        <taxon>Murinae</taxon>
        <taxon>Rattus</taxon>
    </lineage>
</organism>
<dbReference type="Proteomes" id="UP000234681">
    <property type="component" value="Chromosome 1"/>
</dbReference>
<name>A6KB30_RAT</name>
<gene>
    <name evidence="1" type="ORF">rCG_63376</name>
</gene>
<sequence length="24" mass="2914">MMFPSKVYHLYYNNYLDPDSPTCD</sequence>
<protein>
    <submittedName>
        <fullName evidence="1">RCG63376</fullName>
    </submittedName>
</protein>
<dbReference type="EMBL" id="CH474033">
    <property type="protein sequence ID" value="EDL99835.1"/>
    <property type="molecule type" value="Genomic_DNA"/>
</dbReference>